<name>A0A644WCV7_9ZZZZ</name>
<dbReference type="AlphaFoldDB" id="A0A644WCV7"/>
<evidence type="ECO:0000313" key="1">
    <source>
        <dbReference type="EMBL" id="MPM00403.1"/>
    </source>
</evidence>
<comment type="caution">
    <text evidence="1">The sequence shown here is derived from an EMBL/GenBank/DDBJ whole genome shotgun (WGS) entry which is preliminary data.</text>
</comment>
<proteinExistence type="predicted"/>
<reference evidence="1" key="1">
    <citation type="submission" date="2019-08" db="EMBL/GenBank/DDBJ databases">
        <authorList>
            <person name="Kucharzyk K."/>
            <person name="Murdoch R.W."/>
            <person name="Higgins S."/>
            <person name="Loffler F."/>
        </authorList>
    </citation>
    <scope>NUCLEOTIDE SEQUENCE</scope>
</reference>
<gene>
    <name evidence="1" type="ORF">SDC9_46627</name>
</gene>
<sequence length="63" mass="7239">MQPIRDVESQCLVLKYREGIVFNYAWFADATTINYCISLAKEDGIKNIELWRLGGNSSIENIK</sequence>
<accession>A0A644WCV7</accession>
<organism evidence="1">
    <name type="scientific">bioreactor metagenome</name>
    <dbReference type="NCBI Taxonomy" id="1076179"/>
    <lineage>
        <taxon>unclassified sequences</taxon>
        <taxon>metagenomes</taxon>
        <taxon>ecological metagenomes</taxon>
    </lineage>
</organism>
<protein>
    <submittedName>
        <fullName evidence="1">Uncharacterized protein</fullName>
    </submittedName>
</protein>
<dbReference type="EMBL" id="VSSQ01000728">
    <property type="protein sequence ID" value="MPM00403.1"/>
    <property type="molecule type" value="Genomic_DNA"/>
</dbReference>